<dbReference type="Proteomes" id="UP000309937">
    <property type="component" value="Unassembled WGS sequence"/>
</dbReference>
<evidence type="ECO:0000313" key="1">
    <source>
        <dbReference type="EMBL" id="TJQ18541.1"/>
    </source>
</evidence>
<comment type="caution">
    <text evidence="1">The sequence shown here is derived from an EMBL/GenBank/DDBJ whole genome shotgun (WGS) entry which is preliminary data.</text>
</comment>
<proteinExistence type="predicted"/>
<sequence>MRITEATYRSLAEHRMMEFLKKGRVWLVNRFGKVITDRKLPASAIDELIRQSYQWTETQKVPDQLLAIHIASARLCLGSFFMEDVRYTELQKIVEHYISAKTSPQDETIPAYLIAHKDDWSVDWLSEHYKHSWGPDTPHCIIPQYHNAWLGSGQIFTRLYTVEKRTAFSPTVELYENIYRQLMASARRALSRYESGGQAEVLLAVAQYYDGFRCFDDPLHPRWYGCLNLGQQEYAYWRLLDIFTKTAQENRR</sequence>
<name>A0A0L7ANB1_ECOLX</name>
<reference evidence="1 2" key="1">
    <citation type="submission" date="2018-12" db="EMBL/GenBank/DDBJ databases">
        <title>Food and Water Safety Consortium.</title>
        <authorList>
            <person name="Tyson S."/>
            <person name="Peterson C.-L."/>
            <person name="Olson A."/>
            <person name="Tyler S."/>
            <person name="Cabral J."/>
            <person name="Lynch T."/>
            <person name="Knox N."/>
            <person name="Van Domselaar G."/>
            <person name="Graham M."/>
        </authorList>
    </citation>
    <scope>NUCLEOTIDE SEQUENCE [LARGE SCALE GENOMIC DNA]</scope>
    <source>
        <strain evidence="1 2">FWSEC0118</strain>
    </source>
</reference>
<dbReference type="AlphaFoldDB" id="A0A0L7ANB1"/>
<accession>A0A0L7ANB1</accession>
<dbReference type="EMBL" id="RRGJ01000002">
    <property type="protein sequence ID" value="TJQ18541.1"/>
    <property type="molecule type" value="Genomic_DNA"/>
</dbReference>
<gene>
    <name evidence="1" type="ORF">C9Z68_02505</name>
</gene>
<organism evidence="1 2">
    <name type="scientific">Escherichia coli</name>
    <dbReference type="NCBI Taxonomy" id="562"/>
    <lineage>
        <taxon>Bacteria</taxon>
        <taxon>Pseudomonadati</taxon>
        <taxon>Pseudomonadota</taxon>
        <taxon>Gammaproteobacteria</taxon>
        <taxon>Enterobacterales</taxon>
        <taxon>Enterobacteriaceae</taxon>
        <taxon>Escherichia</taxon>
    </lineage>
</organism>
<protein>
    <submittedName>
        <fullName evidence="1">Uncharacterized protein</fullName>
    </submittedName>
</protein>
<evidence type="ECO:0000313" key="2">
    <source>
        <dbReference type="Proteomes" id="UP000309937"/>
    </source>
</evidence>